<evidence type="ECO:0000313" key="12">
    <source>
        <dbReference type="Proteomes" id="UP000263486"/>
    </source>
</evidence>
<dbReference type="CDD" id="cd01998">
    <property type="entry name" value="MnmA_TRMU-like"/>
    <property type="match status" value="1"/>
</dbReference>
<dbReference type="NCBIfam" id="NF001138">
    <property type="entry name" value="PRK00143.1"/>
    <property type="match status" value="1"/>
</dbReference>
<keyword evidence="2 9" id="KW-0808">Transferase</keyword>
<evidence type="ECO:0000256" key="8">
    <source>
        <dbReference type="ARBA" id="ARBA00051542"/>
    </source>
</evidence>
<evidence type="ECO:0000256" key="4">
    <source>
        <dbReference type="ARBA" id="ARBA00022741"/>
    </source>
</evidence>
<dbReference type="InterPro" id="IPR014729">
    <property type="entry name" value="Rossmann-like_a/b/a_fold"/>
</dbReference>
<proteinExistence type="inferred from homology"/>
<comment type="catalytic activity">
    <reaction evidence="8 9">
        <text>S-sulfanyl-L-cysteinyl-[protein] + uridine(34) in tRNA + AH2 + ATP = 2-thiouridine(34) in tRNA + L-cysteinyl-[protein] + A + AMP + diphosphate + H(+)</text>
        <dbReference type="Rhea" id="RHEA:47032"/>
        <dbReference type="Rhea" id="RHEA-COMP:10131"/>
        <dbReference type="Rhea" id="RHEA-COMP:11726"/>
        <dbReference type="Rhea" id="RHEA-COMP:11727"/>
        <dbReference type="Rhea" id="RHEA-COMP:11728"/>
        <dbReference type="ChEBI" id="CHEBI:13193"/>
        <dbReference type="ChEBI" id="CHEBI:15378"/>
        <dbReference type="ChEBI" id="CHEBI:17499"/>
        <dbReference type="ChEBI" id="CHEBI:29950"/>
        <dbReference type="ChEBI" id="CHEBI:30616"/>
        <dbReference type="ChEBI" id="CHEBI:33019"/>
        <dbReference type="ChEBI" id="CHEBI:61963"/>
        <dbReference type="ChEBI" id="CHEBI:65315"/>
        <dbReference type="ChEBI" id="CHEBI:87170"/>
        <dbReference type="ChEBI" id="CHEBI:456215"/>
        <dbReference type="EC" id="2.8.1.13"/>
    </reaction>
</comment>
<feature type="binding site" evidence="9">
    <location>
        <position position="122"/>
    </location>
    <ligand>
        <name>ATP</name>
        <dbReference type="ChEBI" id="CHEBI:30616"/>
    </ligand>
</feature>
<gene>
    <name evidence="9" type="primary">mnmA</name>
    <name evidence="11" type="ORF">DYH56_09370</name>
</gene>
<comment type="caution">
    <text evidence="9">Lacks conserved residue(s) required for the propagation of feature annotation.</text>
</comment>
<dbReference type="GO" id="GO:0103016">
    <property type="term" value="F:tRNA-uridine 2-sulfurtransferase activity"/>
    <property type="evidence" value="ECO:0007669"/>
    <property type="project" value="UniProtKB-EC"/>
</dbReference>
<organism evidence="11 12">
    <name type="scientific">Psychrilyobacter piezotolerans</name>
    <dbReference type="NCBI Taxonomy" id="2293438"/>
    <lineage>
        <taxon>Bacteria</taxon>
        <taxon>Fusobacteriati</taxon>
        <taxon>Fusobacteriota</taxon>
        <taxon>Fusobacteriia</taxon>
        <taxon>Fusobacteriales</taxon>
        <taxon>Fusobacteriaceae</taxon>
        <taxon>Psychrilyobacter</taxon>
    </lineage>
</organism>
<comment type="function">
    <text evidence="9">Catalyzes the 2-thiolation of uridine at the wobble position (U34) of tRNA, leading to the formation of s(2)U34.</text>
</comment>
<dbReference type="InterPro" id="IPR004506">
    <property type="entry name" value="MnmA-like"/>
</dbReference>
<evidence type="ECO:0000259" key="10">
    <source>
        <dbReference type="Pfam" id="PF20259"/>
    </source>
</evidence>
<comment type="subcellular location">
    <subcellularLocation>
        <location evidence="9">Cytoplasm</location>
    </subcellularLocation>
</comment>
<dbReference type="Gene3D" id="2.30.30.280">
    <property type="entry name" value="Adenine nucleotide alpha hydrolases-like domains"/>
    <property type="match status" value="1"/>
</dbReference>
<evidence type="ECO:0000256" key="9">
    <source>
        <dbReference type="HAMAP-Rule" id="MF_00144"/>
    </source>
</evidence>
<sequence>MRKKEKKKMEKVIVGLSGGVDSSVTSYILKEEGYEVTAVTLQVDKNSQGEIGEAKKVADTLGIKHIVLDVSEDFEKIVVKNFLEGYSSGTTPSPCVVCDERIKMKSLIDYADSVGAKYIATGHYCNLEYSPEMDKYLLKNAADIRKDQTYMLYRLDESTLKRMKFPLYNFTKTEVREMAKKIGLVTHNKKDSQGICFAPEGYKKYLQEKLKDKIEKGNFVDEDGNIMGTHDGYQLYTIGQRRGLNLKKPRPYFILDIRPSKNEILLGDYDKLFMKEVELIDYKFVVEIDKLLEVELMGRPRFSSHGSMGKLKRISEPGREDRIYFEYEEKNPQNAKGQHMVLYYGKYLVGGGVIG</sequence>
<keyword evidence="3 9" id="KW-0819">tRNA processing</keyword>
<accession>A0ABX9KGD8</accession>
<feature type="binding site" evidence="9">
    <location>
        <begin position="15"/>
        <end position="22"/>
    </location>
    <ligand>
        <name>ATP</name>
        <dbReference type="ChEBI" id="CHEBI:30616"/>
    </ligand>
</feature>
<keyword evidence="4 9" id="KW-0547">Nucleotide-binding</keyword>
<dbReference type="PANTHER" id="PTHR11933:SF5">
    <property type="entry name" value="MITOCHONDRIAL TRNA-SPECIFIC 2-THIOURIDYLASE 1"/>
    <property type="match status" value="1"/>
</dbReference>
<feature type="region of interest" description="Interaction with tRNA" evidence="9">
    <location>
        <begin position="146"/>
        <end position="148"/>
    </location>
</feature>
<dbReference type="NCBIfam" id="TIGR00420">
    <property type="entry name" value="trmU"/>
    <property type="match status" value="1"/>
</dbReference>
<dbReference type="Proteomes" id="UP000263486">
    <property type="component" value="Unassembled WGS sequence"/>
</dbReference>
<dbReference type="Gene3D" id="3.40.50.620">
    <property type="entry name" value="HUPs"/>
    <property type="match status" value="1"/>
</dbReference>
<feature type="site" description="Interaction with tRNA" evidence="9">
    <location>
        <position position="123"/>
    </location>
</feature>
<comment type="similarity">
    <text evidence="9">Belongs to the MnmA/TRMU family.</text>
</comment>
<comment type="caution">
    <text evidence="11">The sequence shown here is derived from an EMBL/GenBank/DDBJ whole genome shotgun (WGS) entry which is preliminary data.</text>
</comment>
<dbReference type="EC" id="2.8.1.13" evidence="9"/>
<feature type="active site" description="Cysteine persulfide intermediate" evidence="9">
    <location>
        <position position="196"/>
    </location>
</feature>
<keyword evidence="5 9" id="KW-0067">ATP-binding</keyword>
<name>A0ABX9KGD8_9FUSO</name>
<evidence type="ECO:0000256" key="2">
    <source>
        <dbReference type="ARBA" id="ARBA00022679"/>
    </source>
</evidence>
<dbReference type="HAMAP" id="MF_00144">
    <property type="entry name" value="tRNA_thiouridyl_MnmA"/>
    <property type="match status" value="1"/>
</dbReference>
<evidence type="ECO:0000256" key="7">
    <source>
        <dbReference type="ARBA" id="ARBA00023157"/>
    </source>
</evidence>
<dbReference type="RefSeq" id="WP_114642604.1">
    <property type="nucleotide sequence ID" value="NZ_JAACIO010000016.1"/>
</dbReference>
<dbReference type="InterPro" id="IPR046884">
    <property type="entry name" value="MnmA-like_central"/>
</dbReference>
<keyword evidence="12" id="KW-1185">Reference proteome</keyword>
<protein>
    <recommendedName>
        <fullName evidence="9">tRNA-specific 2-thiouridylase MnmA</fullName>
        <ecNumber evidence="9">2.8.1.13</ecNumber>
    </recommendedName>
</protein>
<dbReference type="PANTHER" id="PTHR11933">
    <property type="entry name" value="TRNA 5-METHYLAMINOMETHYL-2-THIOURIDYLATE -METHYLTRANSFERASE"/>
    <property type="match status" value="1"/>
</dbReference>
<evidence type="ECO:0000256" key="6">
    <source>
        <dbReference type="ARBA" id="ARBA00022884"/>
    </source>
</evidence>
<dbReference type="EMBL" id="QUAJ01000015">
    <property type="protein sequence ID" value="REI40865.1"/>
    <property type="molecule type" value="Genomic_DNA"/>
</dbReference>
<feature type="active site" description="Nucleophile" evidence="9">
    <location>
        <position position="98"/>
    </location>
</feature>
<reference evidence="11 12" key="1">
    <citation type="submission" date="2018-08" db="EMBL/GenBank/DDBJ databases">
        <title>Draft genome sequence of Psychrilyobacter sp. strain SD5 isolated from Black Sea water.</title>
        <authorList>
            <person name="Yadav S."/>
            <person name="Villanueva L."/>
            <person name="Damste J.S.S."/>
        </authorList>
    </citation>
    <scope>NUCLEOTIDE SEQUENCE [LARGE SCALE GENOMIC DNA]</scope>
    <source>
        <strain evidence="11 12">SD5</strain>
    </source>
</reference>
<keyword evidence="1 9" id="KW-0820">tRNA-binding</keyword>
<keyword evidence="9" id="KW-0963">Cytoplasm</keyword>
<dbReference type="SUPFAM" id="SSF52402">
    <property type="entry name" value="Adenine nucleotide alpha hydrolases-like"/>
    <property type="match status" value="1"/>
</dbReference>
<evidence type="ECO:0000256" key="3">
    <source>
        <dbReference type="ARBA" id="ARBA00022694"/>
    </source>
</evidence>
<keyword evidence="7" id="KW-1015">Disulfide bond</keyword>
<feature type="domain" description="tRNA-specific 2-thiouridylase MnmA-like central" evidence="10">
    <location>
        <begin position="203"/>
        <end position="267"/>
    </location>
</feature>
<keyword evidence="6 9" id="KW-0694">RNA-binding</keyword>
<feature type="binding site" evidence="9">
    <location>
        <position position="41"/>
    </location>
    <ligand>
        <name>ATP</name>
        <dbReference type="ChEBI" id="CHEBI:30616"/>
    </ligand>
</feature>
<dbReference type="InterPro" id="IPR023382">
    <property type="entry name" value="MnmA-like_central_sf"/>
</dbReference>
<feature type="site" description="Interaction with tRNA" evidence="9">
    <location>
        <position position="338"/>
    </location>
</feature>
<dbReference type="Pfam" id="PF03054">
    <property type="entry name" value="tRNA_Me_trans"/>
    <property type="match status" value="1"/>
</dbReference>
<evidence type="ECO:0000256" key="1">
    <source>
        <dbReference type="ARBA" id="ARBA00022555"/>
    </source>
</evidence>
<evidence type="ECO:0000313" key="11">
    <source>
        <dbReference type="EMBL" id="REI40865.1"/>
    </source>
</evidence>
<dbReference type="Pfam" id="PF20259">
    <property type="entry name" value="tRNA_Me_trans_M"/>
    <property type="match status" value="1"/>
</dbReference>
<evidence type="ECO:0000256" key="5">
    <source>
        <dbReference type="ARBA" id="ARBA00022840"/>
    </source>
</evidence>